<dbReference type="Proteomes" id="UP000501058">
    <property type="component" value="Chromosome"/>
</dbReference>
<gene>
    <name evidence="3" type="ORF">G7070_05920</name>
</gene>
<accession>A0A6G7Y5I7</accession>
<feature type="region of interest" description="Disordered" evidence="1">
    <location>
        <begin position="1"/>
        <end position="24"/>
    </location>
</feature>
<dbReference type="KEGG" id="prv:G7070_05920"/>
<protein>
    <submittedName>
        <fullName evidence="3">Helix-turn-helix domain-containing protein</fullName>
    </submittedName>
</protein>
<dbReference type="PROSITE" id="PS01124">
    <property type="entry name" value="HTH_ARAC_FAMILY_2"/>
    <property type="match status" value="1"/>
</dbReference>
<dbReference type="EMBL" id="CP049865">
    <property type="protein sequence ID" value="QIK71891.1"/>
    <property type="molecule type" value="Genomic_DNA"/>
</dbReference>
<name>A0A6G7Y5I7_9ACTN</name>
<feature type="domain" description="HTH araC/xylS-type" evidence="2">
    <location>
        <begin position="64"/>
        <end position="128"/>
    </location>
</feature>
<dbReference type="SMART" id="SM00342">
    <property type="entry name" value="HTH_ARAC"/>
    <property type="match status" value="1"/>
</dbReference>
<evidence type="ECO:0000313" key="3">
    <source>
        <dbReference type="EMBL" id="QIK71891.1"/>
    </source>
</evidence>
<dbReference type="AlphaFoldDB" id="A0A6G7Y5I7"/>
<evidence type="ECO:0000256" key="1">
    <source>
        <dbReference type="SAM" id="MobiDB-lite"/>
    </source>
</evidence>
<dbReference type="GO" id="GO:0043565">
    <property type="term" value="F:sequence-specific DNA binding"/>
    <property type="evidence" value="ECO:0007669"/>
    <property type="project" value="InterPro"/>
</dbReference>
<reference evidence="3 4" key="1">
    <citation type="submission" date="2020-03" db="EMBL/GenBank/DDBJ databases">
        <title>Propioniciclava sp. nov., isolated from Hydrophilus acuminatus.</title>
        <authorList>
            <person name="Hyun D.-W."/>
            <person name="Bae J.-W."/>
        </authorList>
    </citation>
    <scope>NUCLEOTIDE SEQUENCE [LARGE SCALE GENOMIC DNA]</scope>
    <source>
        <strain evidence="3 4">HDW11</strain>
    </source>
</reference>
<evidence type="ECO:0000259" key="2">
    <source>
        <dbReference type="PROSITE" id="PS01124"/>
    </source>
</evidence>
<sequence>MTSLPRIHVPTRRRRPPLFPVGQRNTSLEPIHGSSCGLAVAQMAAPHAAPRRHHPSIAQASSVFRDACKMTPLAYLTKFRIIEMARLLRETDLTIAVITRRLGWNSPESSVTAFACHYGVTVRLSSQRSIIRFRSRAGRRRRPRREKC</sequence>
<evidence type="ECO:0000313" key="4">
    <source>
        <dbReference type="Proteomes" id="UP000501058"/>
    </source>
</evidence>
<proteinExistence type="predicted"/>
<dbReference type="Gene3D" id="1.10.10.60">
    <property type="entry name" value="Homeodomain-like"/>
    <property type="match status" value="1"/>
</dbReference>
<dbReference type="Pfam" id="PF12833">
    <property type="entry name" value="HTH_18"/>
    <property type="match status" value="1"/>
</dbReference>
<dbReference type="InterPro" id="IPR018060">
    <property type="entry name" value="HTH_AraC"/>
</dbReference>
<dbReference type="GO" id="GO:0003700">
    <property type="term" value="F:DNA-binding transcription factor activity"/>
    <property type="evidence" value="ECO:0007669"/>
    <property type="project" value="InterPro"/>
</dbReference>
<keyword evidence="4" id="KW-1185">Reference proteome</keyword>
<organism evidence="3 4">
    <name type="scientific">Propioniciclava coleopterorum</name>
    <dbReference type="NCBI Taxonomy" id="2714937"/>
    <lineage>
        <taxon>Bacteria</taxon>
        <taxon>Bacillati</taxon>
        <taxon>Actinomycetota</taxon>
        <taxon>Actinomycetes</taxon>
        <taxon>Propionibacteriales</taxon>
        <taxon>Propionibacteriaceae</taxon>
        <taxon>Propioniciclava</taxon>
    </lineage>
</organism>